<protein>
    <submittedName>
        <fullName evidence="1">Predicted protein</fullName>
    </submittedName>
</protein>
<gene>
    <name evidence="1" type="ORF">NAEGRDRAFT_50211</name>
</gene>
<dbReference type="AlphaFoldDB" id="D2VK50"/>
<name>D2VK50_NAEGR</name>
<keyword evidence="2" id="KW-1185">Reference proteome</keyword>
<dbReference type="InParanoid" id="D2VK50"/>
<accession>D2VK50</accession>
<reference evidence="1 2" key="1">
    <citation type="journal article" date="2010" name="Cell">
        <title>The genome of Naegleria gruberi illuminates early eukaryotic versatility.</title>
        <authorList>
            <person name="Fritz-Laylin L.K."/>
            <person name="Prochnik S.E."/>
            <person name="Ginger M.L."/>
            <person name="Dacks J.B."/>
            <person name="Carpenter M.L."/>
            <person name="Field M.C."/>
            <person name="Kuo A."/>
            <person name="Paredez A."/>
            <person name="Chapman J."/>
            <person name="Pham J."/>
            <person name="Shu S."/>
            <person name="Neupane R."/>
            <person name="Cipriano M."/>
            <person name="Mancuso J."/>
            <person name="Tu H."/>
            <person name="Salamov A."/>
            <person name="Lindquist E."/>
            <person name="Shapiro H."/>
            <person name="Lucas S."/>
            <person name="Grigoriev I.V."/>
            <person name="Cande W.Z."/>
            <person name="Fulton C."/>
            <person name="Rokhsar D.S."/>
            <person name="Dawson S.C."/>
        </authorList>
    </citation>
    <scope>NUCLEOTIDE SEQUENCE [LARGE SCALE GENOMIC DNA]</scope>
    <source>
        <strain evidence="1 2">NEG-M</strain>
    </source>
</reference>
<dbReference type="KEGG" id="ngr:NAEGRDRAFT_50211"/>
<dbReference type="OMA" id="METKHVL"/>
<dbReference type="eggNOG" id="ENOG502QR8K">
    <property type="taxonomic scope" value="Eukaryota"/>
</dbReference>
<evidence type="ECO:0000313" key="1">
    <source>
        <dbReference type="EMBL" id="EFC42885.1"/>
    </source>
</evidence>
<evidence type="ECO:0000313" key="2">
    <source>
        <dbReference type="Proteomes" id="UP000006671"/>
    </source>
</evidence>
<dbReference type="VEuPathDB" id="AmoebaDB:NAEGRDRAFT_50211"/>
<dbReference type="RefSeq" id="XP_002675629.1">
    <property type="nucleotide sequence ID" value="XM_002675583.1"/>
</dbReference>
<dbReference type="Proteomes" id="UP000006671">
    <property type="component" value="Unassembled WGS sequence"/>
</dbReference>
<sequence length="356" mass="41848">MSSVWGVVSEDKQFKLLDPELKSKYNDGNDENIKSYYDYLEYDVHPYPEYDESVSMIERKKNNAIIKQMRTEKIKTFLDSKLGSEFKRDFEQLKKLLLRKSSMDRGVTIDNATEKDFVNIIPAFFQLMLHLCETRRDFQLIIRTFGSKEDIDSVIEEFNSFCAGSHPDFSLTDLQKEFFQNKQILADKDEMVGHVYRNSPTNAYFIPNHLEFVDGMLSFTPVEKLNLGSRKVISGFKDIYNNIVEKSKTGESRLIRDFYYWWCANSMYTHSGKIFLIDENDNDVMQIFFDDNVSVYAEFPLKGIVDLRSVNTMEPLDQSVYLDSFIVNAYALDFIRDDQYYVNKLIQAEIKRRELK</sequence>
<proteinExistence type="predicted"/>
<dbReference type="OrthoDB" id="417678at2759"/>
<organism evidence="2">
    <name type="scientific">Naegleria gruberi</name>
    <name type="common">Amoeba</name>
    <dbReference type="NCBI Taxonomy" id="5762"/>
    <lineage>
        <taxon>Eukaryota</taxon>
        <taxon>Discoba</taxon>
        <taxon>Heterolobosea</taxon>
        <taxon>Tetramitia</taxon>
        <taxon>Eutetramitia</taxon>
        <taxon>Vahlkampfiidae</taxon>
        <taxon>Naegleria</taxon>
    </lineage>
</organism>
<dbReference type="GeneID" id="8852890"/>
<dbReference type="STRING" id="5762.D2VK50"/>
<dbReference type="PANTHER" id="PTHR36960:SF1">
    <property type="entry name" value="SI:DKEY-32E6.3"/>
    <property type="match status" value="1"/>
</dbReference>
<dbReference type="PANTHER" id="PTHR36960">
    <property type="entry name" value="SI:DKEY-32E6.3"/>
    <property type="match status" value="1"/>
</dbReference>
<dbReference type="EMBL" id="GG738877">
    <property type="protein sequence ID" value="EFC42885.1"/>
    <property type="molecule type" value="Genomic_DNA"/>
</dbReference>